<dbReference type="Pfam" id="PF12680">
    <property type="entry name" value="SnoaL_2"/>
    <property type="match status" value="1"/>
</dbReference>
<dbReference type="EMBL" id="JAGFNP010000010">
    <property type="protein sequence ID" value="MBO3734531.1"/>
    <property type="molecule type" value="Genomic_DNA"/>
</dbReference>
<feature type="domain" description="SnoaL-like" evidence="1">
    <location>
        <begin position="10"/>
        <end position="115"/>
    </location>
</feature>
<sequence length="132" mass="13673">MTDATAAVAQQYVDAMGSGEPAQLAALFADDLVWHQPGANQFSGDKRGGAEVGEMVGAMMAFSNGTFALAASGAPMINGDLAAVPIRFSGKRDGAEMAMEGIDLLRVVDGKVAEVWLFSADQTAEDAFWGQG</sequence>
<dbReference type="SUPFAM" id="SSF54427">
    <property type="entry name" value="NTF2-like"/>
    <property type="match status" value="1"/>
</dbReference>
<proteinExistence type="predicted"/>
<accession>A0ABS3U7Y0</accession>
<dbReference type="CDD" id="cd00531">
    <property type="entry name" value="NTF2_like"/>
    <property type="match status" value="1"/>
</dbReference>
<evidence type="ECO:0000313" key="2">
    <source>
        <dbReference type="EMBL" id="MBO3734531.1"/>
    </source>
</evidence>
<dbReference type="Gene3D" id="3.10.450.50">
    <property type="match status" value="1"/>
</dbReference>
<protein>
    <submittedName>
        <fullName evidence="2">Nuclear transport factor 2 family protein</fullName>
    </submittedName>
</protein>
<evidence type="ECO:0000313" key="3">
    <source>
        <dbReference type="Proteomes" id="UP000681341"/>
    </source>
</evidence>
<dbReference type="Proteomes" id="UP000681341">
    <property type="component" value="Unassembled WGS sequence"/>
</dbReference>
<dbReference type="InterPro" id="IPR037401">
    <property type="entry name" value="SnoaL-like"/>
</dbReference>
<keyword evidence="3" id="KW-1185">Reference proteome</keyword>
<gene>
    <name evidence="2" type="ORF">J5V16_17015</name>
</gene>
<organism evidence="2 3">
    <name type="scientific">Glycomyces niveus</name>
    <dbReference type="NCBI Taxonomy" id="2820287"/>
    <lineage>
        <taxon>Bacteria</taxon>
        <taxon>Bacillati</taxon>
        <taxon>Actinomycetota</taxon>
        <taxon>Actinomycetes</taxon>
        <taxon>Glycomycetales</taxon>
        <taxon>Glycomycetaceae</taxon>
        <taxon>Glycomyces</taxon>
    </lineage>
</organism>
<name>A0ABS3U7Y0_9ACTN</name>
<dbReference type="RefSeq" id="WP_208497712.1">
    <property type="nucleotide sequence ID" value="NZ_JAGFNP010000010.1"/>
</dbReference>
<reference evidence="2 3" key="1">
    <citation type="submission" date="2021-03" db="EMBL/GenBank/DDBJ databases">
        <title>Glycomyces sp. nov., a novel actinomycete isolated from soil.</title>
        <authorList>
            <person name="Yang X."/>
            <person name="Xu X."/>
        </authorList>
    </citation>
    <scope>NUCLEOTIDE SEQUENCE [LARGE SCALE GENOMIC DNA]</scope>
    <source>
        <strain evidence="2 3">NEAU-S30</strain>
    </source>
</reference>
<evidence type="ECO:0000259" key="1">
    <source>
        <dbReference type="Pfam" id="PF12680"/>
    </source>
</evidence>
<dbReference type="InterPro" id="IPR032710">
    <property type="entry name" value="NTF2-like_dom_sf"/>
</dbReference>
<comment type="caution">
    <text evidence="2">The sequence shown here is derived from an EMBL/GenBank/DDBJ whole genome shotgun (WGS) entry which is preliminary data.</text>
</comment>